<feature type="region of interest" description="Disordered" evidence="1">
    <location>
        <begin position="282"/>
        <end position="309"/>
    </location>
</feature>
<gene>
    <name evidence="3" type="ORF">VSDG_04617</name>
</gene>
<evidence type="ECO:0000313" key="4">
    <source>
        <dbReference type="Proteomes" id="UP000284375"/>
    </source>
</evidence>
<feature type="region of interest" description="Disordered" evidence="1">
    <location>
        <begin position="82"/>
        <end position="101"/>
    </location>
</feature>
<sequence length="309" mass="32084">MLVPQISDSSSLECPAGYQYYACATSSFEGCCAIDPCELPGACPIQSQPGFQTSPDPMTSPFLSRSDTTTAVVLETVSPEPVVATPSSSTTTTFPVAQSPSYPTPSAPNAWTNPRPNHTGLIAGLAVGLSAALAATAVMLWKLRRHRQARKARDTPSALLLRRLRRTGRAPPGPPDRNKPVPPVPTSTTEAGLLDQHGDDGQRGPTEPNTPASTTAGASTLRQPSIRAVPFSPSRAGAASVSTPTRAPSPGDSAFDGSTGRRGSELGTTWVDSGVDFAELRSPSEFHGLSAPPRSRDGSRPGSKSTQAG</sequence>
<keyword evidence="4" id="KW-1185">Reference proteome</keyword>
<feature type="compositionally biased region" description="Low complexity" evidence="1">
    <location>
        <begin position="82"/>
        <end position="97"/>
    </location>
</feature>
<dbReference type="OrthoDB" id="3692311at2759"/>
<dbReference type="STRING" id="252740.A0A423W2J8"/>
<feature type="compositionally biased region" description="Polar residues" evidence="1">
    <location>
        <begin position="207"/>
        <end position="223"/>
    </location>
</feature>
<keyword evidence="2" id="KW-1133">Transmembrane helix</keyword>
<keyword evidence="2" id="KW-0472">Membrane</keyword>
<feature type="compositionally biased region" description="Pro residues" evidence="1">
    <location>
        <begin position="171"/>
        <end position="185"/>
    </location>
</feature>
<dbReference type="Proteomes" id="UP000284375">
    <property type="component" value="Unassembled WGS sequence"/>
</dbReference>
<protein>
    <submittedName>
        <fullName evidence="3">Uncharacterized protein</fullName>
    </submittedName>
</protein>
<feature type="region of interest" description="Disordered" evidence="1">
    <location>
        <begin position="165"/>
        <end position="269"/>
    </location>
</feature>
<evidence type="ECO:0000256" key="2">
    <source>
        <dbReference type="SAM" id="Phobius"/>
    </source>
</evidence>
<evidence type="ECO:0000313" key="3">
    <source>
        <dbReference type="EMBL" id="ROV97547.1"/>
    </source>
</evidence>
<reference evidence="3 4" key="1">
    <citation type="submission" date="2015-09" db="EMBL/GenBank/DDBJ databases">
        <title>Host preference determinants of Valsa canker pathogens revealed by comparative genomics.</title>
        <authorList>
            <person name="Yin Z."/>
            <person name="Huang L."/>
        </authorList>
    </citation>
    <scope>NUCLEOTIDE SEQUENCE [LARGE SCALE GENOMIC DNA]</scope>
    <source>
        <strain evidence="3 4">YSFL</strain>
    </source>
</reference>
<evidence type="ECO:0000256" key="1">
    <source>
        <dbReference type="SAM" id="MobiDB-lite"/>
    </source>
</evidence>
<feature type="transmembrane region" description="Helical" evidence="2">
    <location>
        <begin position="121"/>
        <end position="141"/>
    </location>
</feature>
<keyword evidence="2" id="KW-0812">Transmembrane</keyword>
<dbReference type="AlphaFoldDB" id="A0A423W2J8"/>
<name>A0A423W2J8_CYTCH</name>
<proteinExistence type="predicted"/>
<comment type="caution">
    <text evidence="3">The sequence shown here is derived from an EMBL/GenBank/DDBJ whole genome shotgun (WGS) entry which is preliminary data.</text>
</comment>
<dbReference type="EMBL" id="LJZO01000016">
    <property type="protein sequence ID" value="ROV97547.1"/>
    <property type="molecule type" value="Genomic_DNA"/>
</dbReference>
<accession>A0A423W2J8</accession>
<organism evidence="3 4">
    <name type="scientific">Cytospora chrysosperma</name>
    <name type="common">Cytospora canker fungus</name>
    <name type="synonym">Sphaeria chrysosperma</name>
    <dbReference type="NCBI Taxonomy" id="252740"/>
    <lineage>
        <taxon>Eukaryota</taxon>
        <taxon>Fungi</taxon>
        <taxon>Dikarya</taxon>
        <taxon>Ascomycota</taxon>
        <taxon>Pezizomycotina</taxon>
        <taxon>Sordariomycetes</taxon>
        <taxon>Sordariomycetidae</taxon>
        <taxon>Diaporthales</taxon>
        <taxon>Cytosporaceae</taxon>
        <taxon>Cytospora</taxon>
    </lineage>
</organism>